<protein>
    <submittedName>
        <fullName evidence="1">DUF3795 domain-containing protein</fullName>
    </submittedName>
</protein>
<dbReference type="Pfam" id="PF12675">
    <property type="entry name" value="DUF3795"/>
    <property type="match status" value="1"/>
</dbReference>
<proteinExistence type="predicted"/>
<organism evidence="1">
    <name type="scientific">Mesotoga infera</name>
    <dbReference type="NCBI Taxonomy" id="1236046"/>
    <lineage>
        <taxon>Bacteria</taxon>
        <taxon>Thermotogati</taxon>
        <taxon>Thermotogota</taxon>
        <taxon>Thermotogae</taxon>
        <taxon>Kosmotogales</taxon>
        <taxon>Kosmotogaceae</taxon>
        <taxon>Mesotoga</taxon>
    </lineage>
</organism>
<accession>A0A7C1H4L1</accession>
<dbReference type="AlphaFoldDB" id="A0A7C1H4L1"/>
<evidence type="ECO:0000313" key="1">
    <source>
        <dbReference type="EMBL" id="HDP78365.1"/>
    </source>
</evidence>
<gene>
    <name evidence="1" type="ORF">ENN47_09330</name>
</gene>
<comment type="caution">
    <text evidence="1">The sequence shown here is derived from an EMBL/GenBank/DDBJ whole genome shotgun (WGS) entry which is preliminary data.</text>
</comment>
<dbReference type="Proteomes" id="UP000886198">
    <property type="component" value="Unassembled WGS sequence"/>
</dbReference>
<name>A0A7C1H4L1_9BACT</name>
<sequence length="119" mass="13570">MIAFCGIDCTQCDTYRATSSNDDSLRRETAIRWSKDFGFDIAFSEINCYGCHSGMRFKLCDGCPFKRCCEEKGISNCGECDKYPCETLERFLRSLPGAKRQLDSVHELRHGSSDQKRKS</sequence>
<reference evidence="1" key="1">
    <citation type="journal article" date="2020" name="mSystems">
        <title>Genome- and Community-Level Interaction Insights into Carbon Utilization and Element Cycling Functions of Hydrothermarchaeota in Hydrothermal Sediment.</title>
        <authorList>
            <person name="Zhou Z."/>
            <person name="Liu Y."/>
            <person name="Xu W."/>
            <person name="Pan J."/>
            <person name="Luo Z.H."/>
            <person name="Li M."/>
        </authorList>
    </citation>
    <scope>NUCLEOTIDE SEQUENCE [LARGE SCALE GENOMIC DNA]</scope>
    <source>
        <strain evidence="1">SpSt-1179</strain>
    </source>
</reference>
<dbReference type="InterPro" id="IPR024227">
    <property type="entry name" value="DUF3795"/>
</dbReference>
<dbReference type="EMBL" id="DSBT01000284">
    <property type="protein sequence ID" value="HDP78365.1"/>
    <property type="molecule type" value="Genomic_DNA"/>
</dbReference>